<sequence>MDRVQNEKSETVSKRIDHLDMKGEESRQTIQEQANEHKRLIESLQYNLQTKTRDLTDSINTINNRFSILENTLEQFATAKGQNNVNGAMAKVVHKFADLLVSILVAATSLFQVVIQFLNAGASIAENKCVLIKLLDKLKS</sequence>
<feature type="transmembrane region" description="Helical" evidence="1">
    <location>
        <begin position="99"/>
        <end position="118"/>
    </location>
</feature>
<accession>A0ABD2PYI2</accession>
<evidence type="ECO:0000313" key="2">
    <source>
        <dbReference type="EMBL" id="KAL3312482.1"/>
    </source>
</evidence>
<dbReference type="AlphaFoldDB" id="A0ABD2PYI2"/>
<keyword evidence="1" id="KW-1133">Transmembrane helix</keyword>
<keyword evidence="3" id="KW-1185">Reference proteome</keyword>
<reference evidence="2 3" key="1">
    <citation type="submission" date="2024-11" db="EMBL/GenBank/DDBJ databases">
        <title>Adaptive evolution of stress response genes in parasites aligns with host niche diversity.</title>
        <authorList>
            <person name="Hahn C."/>
            <person name="Resl P."/>
        </authorList>
    </citation>
    <scope>NUCLEOTIDE SEQUENCE [LARGE SCALE GENOMIC DNA]</scope>
    <source>
        <strain evidence="2">EGGRZ-B1_66</strain>
        <tissue evidence="2">Body</tissue>
    </source>
</reference>
<evidence type="ECO:0000256" key="1">
    <source>
        <dbReference type="SAM" id="Phobius"/>
    </source>
</evidence>
<gene>
    <name evidence="2" type="ORF">Ciccas_008926</name>
</gene>
<keyword evidence="1" id="KW-0812">Transmembrane</keyword>
<keyword evidence="1" id="KW-0472">Membrane</keyword>
<dbReference type="Proteomes" id="UP001626550">
    <property type="component" value="Unassembled WGS sequence"/>
</dbReference>
<comment type="caution">
    <text evidence="2">The sequence shown here is derived from an EMBL/GenBank/DDBJ whole genome shotgun (WGS) entry which is preliminary data.</text>
</comment>
<evidence type="ECO:0000313" key="3">
    <source>
        <dbReference type="Proteomes" id="UP001626550"/>
    </source>
</evidence>
<dbReference type="EMBL" id="JBJKFK010001681">
    <property type="protein sequence ID" value="KAL3312482.1"/>
    <property type="molecule type" value="Genomic_DNA"/>
</dbReference>
<proteinExistence type="predicted"/>
<name>A0ABD2PYI2_9PLAT</name>
<organism evidence="2 3">
    <name type="scientific">Cichlidogyrus casuarinus</name>
    <dbReference type="NCBI Taxonomy" id="1844966"/>
    <lineage>
        <taxon>Eukaryota</taxon>
        <taxon>Metazoa</taxon>
        <taxon>Spiralia</taxon>
        <taxon>Lophotrochozoa</taxon>
        <taxon>Platyhelminthes</taxon>
        <taxon>Monogenea</taxon>
        <taxon>Monopisthocotylea</taxon>
        <taxon>Dactylogyridea</taxon>
        <taxon>Ancyrocephalidae</taxon>
        <taxon>Cichlidogyrus</taxon>
    </lineage>
</organism>
<protein>
    <submittedName>
        <fullName evidence="2">Uncharacterized protein</fullName>
    </submittedName>
</protein>